<dbReference type="AlphaFoldDB" id="A0A6A4RYR5"/>
<evidence type="ECO:0000313" key="3">
    <source>
        <dbReference type="EMBL" id="KAF0024121.1"/>
    </source>
</evidence>
<feature type="compositionally biased region" description="Basic and acidic residues" evidence="1">
    <location>
        <begin position="22"/>
        <end position="31"/>
    </location>
</feature>
<comment type="caution">
    <text evidence="3">The sequence shown here is derived from an EMBL/GenBank/DDBJ whole genome shotgun (WGS) entry which is preliminary data.</text>
</comment>
<dbReference type="Proteomes" id="UP000438429">
    <property type="component" value="Unassembled WGS sequence"/>
</dbReference>
<sequence>MNLPPLSSGVPLRADSSASPREGNHSNREQAGETVLMSKKLITQKWRFVPYEKPSCHVSRYELDRHSHLVFAVVWMVFVKHNVTISVLLNLMLHSTRL</sequence>
<protein>
    <submittedName>
        <fullName evidence="3">Uncharacterized protein</fullName>
    </submittedName>
</protein>
<organism evidence="3 4">
    <name type="scientific">Scophthalmus maximus</name>
    <name type="common">Turbot</name>
    <name type="synonym">Psetta maxima</name>
    <dbReference type="NCBI Taxonomy" id="52904"/>
    <lineage>
        <taxon>Eukaryota</taxon>
        <taxon>Metazoa</taxon>
        <taxon>Chordata</taxon>
        <taxon>Craniata</taxon>
        <taxon>Vertebrata</taxon>
        <taxon>Euteleostomi</taxon>
        <taxon>Actinopterygii</taxon>
        <taxon>Neopterygii</taxon>
        <taxon>Teleostei</taxon>
        <taxon>Neoteleostei</taxon>
        <taxon>Acanthomorphata</taxon>
        <taxon>Carangaria</taxon>
        <taxon>Pleuronectiformes</taxon>
        <taxon>Pleuronectoidei</taxon>
        <taxon>Scophthalmidae</taxon>
        <taxon>Scophthalmus</taxon>
    </lineage>
</organism>
<keyword evidence="2" id="KW-0812">Transmembrane</keyword>
<proteinExistence type="predicted"/>
<name>A0A6A4RYR5_SCOMX</name>
<feature type="transmembrane region" description="Helical" evidence="2">
    <location>
        <begin position="69"/>
        <end position="93"/>
    </location>
</feature>
<keyword evidence="2" id="KW-1133">Transmembrane helix</keyword>
<evidence type="ECO:0000256" key="2">
    <source>
        <dbReference type="SAM" id="Phobius"/>
    </source>
</evidence>
<accession>A0A6A4RYR5</accession>
<evidence type="ECO:0000313" key="4">
    <source>
        <dbReference type="Proteomes" id="UP000438429"/>
    </source>
</evidence>
<evidence type="ECO:0000256" key="1">
    <source>
        <dbReference type="SAM" id="MobiDB-lite"/>
    </source>
</evidence>
<keyword evidence="2" id="KW-0472">Membrane</keyword>
<reference evidence="3 4" key="1">
    <citation type="submission" date="2019-06" db="EMBL/GenBank/DDBJ databases">
        <title>Draft genomes of female and male turbot (Scophthalmus maximus).</title>
        <authorList>
            <person name="Xu H."/>
            <person name="Xu X.-W."/>
            <person name="Shao C."/>
            <person name="Chen S."/>
        </authorList>
    </citation>
    <scope>NUCLEOTIDE SEQUENCE [LARGE SCALE GENOMIC DNA]</scope>
    <source>
        <strain evidence="3">Ysfricsl-2016a</strain>
        <tissue evidence="3">Blood</tissue>
    </source>
</reference>
<dbReference type="EMBL" id="VEVO01000021">
    <property type="protein sequence ID" value="KAF0024121.1"/>
    <property type="molecule type" value="Genomic_DNA"/>
</dbReference>
<gene>
    <name evidence="3" type="ORF">F2P81_022923</name>
</gene>
<feature type="region of interest" description="Disordered" evidence="1">
    <location>
        <begin position="1"/>
        <end position="34"/>
    </location>
</feature>